<sequence>MLMDTCLKTHQNSCVKVCCELQLKLLIAADDRSELFFKCCRETRCCCIVRREKNPTKGRSAFPRSDGRAPVKSGLTYSRE</sequence>
<dbReference type="Proteomes" id="UP001364617">
    <property type="component" value="Unassembled WGS sequence"/>
</dbReference>
<feature type="region of interest" description="Disordered" evidence="1">
    <location>
        <begin position="56"/>
        <end position="80"/>
    </location>
</feature>
<comment type="caution">
    <text evidence="2">The sequence shown here is derived from an EMBL/GenBank/DDBJ whole genome shotgun (WGS) entry which is preliminary data.</text>
</comment>
<protein>
    <submittedName>
        <fullName evidence="2">Uncharacterized protein</fullName>
    </submittedName>
</protein>
<dbReference type="AlphaFoldDB" id="A0AAN9CNU5"/>
<evidence type="ECO:0000313" key="2">
    <source>
        <dbReference type="EMBL" id="KAK7143050.1"/>
    </source>
</evidence>
<proteinExistence type="predicted"/>
<organism evidence="2 3">
    <name type="scientific">Phoxinus phoxinus</name>
    <name type="common">Eurasian minnow</name>
    <dbReference type="NCBI Taxonomy" id="58324"/>
    <lineage>
        <taxon>Eukaryota</taxon>
        <taxon>Metazoa</taxon>
        <taxon>Chordata</taxon>
        <taxon>Craniata</taxon>
        <taxon>Vertebrata</taxon>
        <taxon>Euteleostomi</taxon>
        <taxon>Actinopterygii</taxon>
        <taxon>Neopterygii</taxon>
        <taxon>Teleostei</taxon>
        <taxon>Ostariophysi</taxon>
        <taxon>Cypriniformes</taxon>
        <taxon>Leuciscidae</taxon>
        <taxon>Phoxininae</taxon>
        <taxon>Phoxinus</taxon>
    </lineage>
</organism>
<evidence type="ECO:0000313" key="3">
    <source>
        <dbReference type="Proteomes" id="UP001364617"/>
    </source>
</evidence>
<keyword evidence="3" id="KW-1185">Reference proteome</keyword>
<gene>
    <name evidence="2" type="ORF">R3I93_014267</name>
</gene>
<evidence type="ECO:0000256" key="1">
    <source>
        <dbReference type="SAM" id="MobiDB-lite"/>
    </source>
</evidence>
<accession>A0AAN9CNU5</accession>
<reference evidence="2 3" key="1">
    <citation type="submission" date="2024-02" db="EMBL/GenBank/DDBJ databases">
        <title>Chromosome-level genome assembly of the Eurasian Minnow (Phoxinus phoxinus).</title>
        <authorList>
            <person name="Oriowo T.O."/>
            <person name="Martin S."/>
            <person name="Stange M."/>
            <person name="Chrysostomakis Y."/>
            <person name="Brown T."/>
            <person name="Winkler S."/>
            <person name="Kukowka S."/>
            <person name="Myers E.W."/>
            <person name="Bohne A."/>
        </authorList>
    </citation>
    <scope>NUCLEOTIDE SEQUENCE [LARGE SCALE GENOMIC DNA]</scope>
    <source>
        <strain evidence="2">ZFMK-TIS-60720</strain>
        <tissue evidence="2">Whole Organism</tissue>
    </source>
</reference>
<dbReference type="EMBL" id="JAYKXH010000015">
    <property type="protein sequence ID" value="KAK7143050.1"/>
    <property type="molecule type" value="Genomic_DNA"/>
</dbReference>
<name>A0AAN9CNU5_9TELE</name>